<gene>
    <name evidence="1" type="ORF">CJ199_05210</name>
</gene>
<proteinExistence type="predicted"/>
<dbReference type="InterPro" id="IPR018766">
    <property type="entry name" value="Zinicin_2"/>
</dbReference>
<dbReference type="Gene3D" id="1.20.150.30">
    <property type="entry name" value="Zincin-like metallopeptidase, N-terminal domain"/>
    <property type="match status" value="1"/>
</dbReference>
<evidence type="ECO:0000313" key="1">
    <source>
        <dbReference type="EMBL" id="PMD05417.1"/>
    </source>
</evidence>
<evidence type="ECO:0000313" key="2">
    <source>
        <dbReference type="Proteomes" id="UP000235598"/>
    </source>
</evidence>
<name>A0A2N6VMU5_9MICO</name>
<dbReference type="NCBIfam" id="TIGR03883">
    <property type="entry name" value="DUF2342_F420"/>
    <property type="match status" value="1"/>
</dbReference>
<accession>A0A2N6VMU5</accession>
<dbReference type="Pfam" id="PF10103">
    <property type="entry name" value="Zincin_2"/>
    <property type="match status" value="1"/>
</dbReference>
<protein>
    <recommendedName>
        <fullName evidence="3">Coenzyme F420 biosynthesis-associated protein</fullName>
    </recommendedName>
</protein>
<dbReference type="NCBIfam" id="TIGR03624">
    <property type="entry name" value="putative hydrolase"/>
    <property type="match status" value="1"/>
</dbReference>
<organism evidence="1 2">
    <name type="scientific">Brevibacterium paucivorans</name>
    <dbReference type="NCBI Taxonomy" id="170994"/>
    <lineage>
        <taxon>Bacteria</taxon>
        <taxon>Bacillati</taxon>
        <taxon>Actinomycetota</taxon>
        <taxon>Actinomycetes</taxon>
        <taxon>Micrococcales</taxon>
        <taxon>Brevibacteriaceae</taxon>
        <taxon>Brevibacterium</taxon>
    </lineage>
</organism>
<reference evidence="1 2" key="1">
    <citation type="submission" date="2017-09" db="EMBL/GenBank/DDBJ databases">
        <title>Bacterial strain isolated from the female urinary microbiota.</title>
        <authorList>
            <person name="Thomas-White K."/>
            <person name="Kumar N."/>
            <person name="Forster S."/>
            <person name="Putonti C."/>
            <person name="Lawley T."/>
            <person name="Wolfe A.J."/>
        </authorList>
    </citation>
    <scope>NUCLEOTIDE SEQUENCE [LARGE SCALE GENOMIC DNA]</scope>
    <source>
        <strain evidence="1 2">UMB1301</strain>
    </source>
</reference>
<comment type="caution">
    <text evidence="1">The sequence shown here is derived from an EMBL/GenBank/DDBJ whole genome shotgun (WGS) entry which is preliminary data.</text>
</comment>
<dbReference type="PANTHER" id="PTHR39420">
    <property type="match status" value="1"/>
</dbReference>
<dbReference type="InterPro" id="IPR022454">
    <property type="entry name" value="CHP03883_F420-assoc"/>
</dbReference>
<dbReference type="SUPFAM" id="SSF55486">
    <property type="entry name" value="Metalloproteases ('zincins'), catalytic domain"/>
    <property type="match status" value="1"/>
</dbReference>
<sequence>MRVYRVNEKPFHVPTIVRTGRELTAPGPIPDAHTARTLVQDLREAADTSVDLVLRTVNLPREWEDSVRNTVTGDTVLVVDRVGWLTANAQTFAELGASLMTPPKPSMFRINPVVRVGSAQLGTVLAVLAGRVLGQFDPLGSHRRLMLVAPNVLEAEKRLEVDPRDFRLWVTLHETTHRVQFAMAPWLRDYMIERVSVLVRKSTQDENWIEALKGGSLLDAITTPDKRQAVNEITAVMSVLEGHADVVMDSCGPSVIPTVARIRRAFDRKRATSVNGLNRLLGFQNKLEQYTTGAAFIRGVVKHRGHAGLHPLWQSPENLPTQAELDNPELWLERIRA</sequence>
<dbReference type="AlphaFoldDB" id="A0A2N6VMU5"/>
<dbReference type="PANTHER" id="PTHR39420:SF1">
    <property type="entry name" value="HYDROLASE"/>
    <property type="match status" value="1"/>
</dbReference>
<evidence type="ECO:0008006" key="3">
    <source>
        <dbReference type="Google" id="ProtNLM"/>
    </source>
</evidence>
<dbReference type="InterPro" id="IPR042271">
    <property type="entry name" value="Zinicin_2_N"/>
</dbReference>
<dbReference type="Proteomes" id="UP000235598">
    <property type="component" value="Unassembled WGS sequence"/>
</dbReference>
<dbReference type="EMBL" id="PNHK01000002">
    <property type="protein sequence ID" value="PMD05417.1"/>
    <property type="molecule type" value="Genomic_DNA"/>
</dbReference>
<dbReference type="OrthoDB" id="142939at2"/>